<dbReference type="PANTHER" id="PTHR43736:SF4">
    <property type="entry name" value="SLR1690 PROTEIN"/>
    <property type="match status" value="1"/>
</dbReference>
<evidence type="ECO:0000313" key="4">
    <source>
        <dbReference type="Proteomes" id="UP000184447"/>
    </source>
</evidence>
<dbReference type="InterPro" id="IPR015797">
    <property type="entry name" value="NUDIX_hydrolase-like_dom_sf"/>
</dbReference>
<dbReference type="InterPro" id="IPR000086">
    <property type="entry name" value="NUDIX_hydrolase_dom"/>
</dbReference>
<dbReference type="STRING" id="1121316.SAMN02745207_00781"/>
<dbReference type="AlphaFoldDB" id="A0A1M5S6S8"/>
<protein>
    <submittedName>
        <fullName evidence="3">NUDIX domain-containing protein</fullName>
    </submittedName>
</protein>
<feature type="domain" description="Nudix hydrolase" evidence="2">
    <location>
        <begin position="31"/>
        <end position="105"/>
    </location>
</feature>
<dbReference type="Gene3D" id="3.90.79.10">
    <property type="entry name" value="Nucleoside Triphosphate Pyrophosphohydrolase"/>
    <property type="match status" value="1"/>
</dbReference>
<organism evidence="3 4">
    <name type="scientific">Clostridium grantii DSM 8605</name>
    <dbReference type="NCBI Taxonomy" id="1121316"/>
    <lineage>
        <taxon>Bacteria</taxon>
        <taxon>Bacillati</taxon>
        <taxon>Bacillota</taxon>
        <taxon>Clostridia</taxon>
        <taxon>Eubacteriales</taxon>
        <taxon>Clostridiaceae</taxon>
        <taxon>Clostridium</taxon>
    </lineage>
</organism>
<evidence type="ECO:0000256" key="1">
    <source>
        <dbReference type="ARBA" id="ARBA00022801"/>
    </source>
</evidence>
<dbReference type="CDD" id="cd18873">
    <property type="entry name" value="NUDIX_NadM_like"/>
    <property type="match status" value="1"/>
</dbReference>
<dbReference type="PRINTS" id="PR00502">
    <property type="entry name" value="NUDIXFAMILY"/>
</dbReference>
<dbReference type="PANTHER" id="PTHR43736">
    <property type="entry name" value="ADP-RIBOSE PYROPHOSPHATASE"/>
    <property type="match status" value="1"/>
</dbReference>
<dbReference type="Pfam" id="PF00293">
    <property type="entry name" value="NUDIX"/>
    <property type="match status" value="1"/>
</dbReference>
<sequence>MDKEKISENKEELNINEEKFLKKYDPKIFERPSVTNDVIIFTTDDMKEENSRKVPQKGLQVLLIKRDDYPDKGKWAIPGGFISMDESLEEGAIRKLKDETGIDNV</sequence>
<dbReference type="InterPro" id="IPR020476">
    <property type="entry name" value="Nudix_hydrolase"/>
</dbReference>
<accession>A0A1M5S6S8</accession>
<name>A0A1M5S6S8_9CLOT</name>
<keyword evidence="1" id="KW-0378">Hydrolase</keyword>
<reference evidence="3 4" key="1">
    <citation type="submission" date="2016-11" db="EMBL/GenBank/DDBJ databases">
        <authorList>
            <person name="Jaros S."/>
            <person name="Januszkiewicz K."/>
            <person name="Wedrychowicz H."/>
        </authorList>
    </citation>
    <scope>NUCLEOTIDE SEQUENCE [LARGE SCALE GENOMIC DNA]</scope>
    <source>
        <strain evidence="3 4">DSM 8605</strain>
    </source>
</reference>
<evidence type="ECO:0000259" key="2">
    <source>
        <dbReference type="PROSITE" id="PS51462"/>
    </source>
</evidence>
<proteinExistence type="predicted"/>
<dbReference type="PROSITE" id="PS51462">
    <property type="entry name" value="NUDIX"/>
    <property type="match status" value="1"/>
</dbReference>
<gene>
    <name evidence="3" type="ORF">SAMN02745207_00781</name>
</gene>
<evidence type="ECO:0000313" key="3">
    <source>
        <dbReference type="EMBL" id="SHH34150.1"/>
    </source>
</evidence>
<dbReference type="EMBL" id="FQXM01000004">
    <property type="protein sequence ID" value="SHH34150.1"/>
    <property type="molecule type" value="Genomic_DNA"/>
</dbReference>
<dbReference type="SUPFAM" id="SSF55811">
    <property type="entry name" value="Nudix"/>
    <property type="match status" value="1"/>
</dbReference>
<keyword evidence="4" id="KW-1185">Reference proteome</keyword>
<dbReference type="GO" id="GO:0016787">
    <property type="term" value="F:hydrolase activity"/>
    <property type="evidence" value="ECO:0007669"/>
    <property type="project" value="UniProtKB-KW"/>
</dbReference>
<dbReference type="Proteomes" id="UP000184447">
    <property type="component" value="Unassembled WGS sequence"/>
</dbReference>